<organism evidence="3 4">
    <name type="scientific">Luteolibacter algae</name>
    <dbReference type="NCBI Taxonomy" id="454151"/>
    <lineage>
        <taxon>Bacteria</taxon>
        <taxon>Pseudomonadati</taxon>
        <taxon>Verrucomicrobiota</taxon>
        <taxon>Verrucomicrobiia</taxon>
        <taxon>Verrucomicrobiales</taxon>
        <taxon>Verrucomicrobiaceae</taxon>
        <taxon>Luteolibacter</taxon>
    </lineage>
</organism>
<keyword evidence="4" id="KW-1185">Reference proteome</keyword>
<comment type="similarity">
    <text evidence="1">Belongs to the pseudouridine synthase RluA family.</text>
</comment>
<name>A0ABW5D3K6_9BACT</name>
<dbReference type="InterPro" id="IPR020103">
    <property type="entry name" value="PsdUridine_synth_cat_dom_sf"/>
</dbReference>
<protein>
    <submittedName>
        <fullName evidence="3">RluA family pseudouridine synthase</fullName>
        <ecNumber evidence="3">5.4.99.-</ecNumber>
    </submittedName>
</protein>
<dbReference type="Gene3D" id="3.30.2350.10">
    <property type="entry name" value="Pseudouridine synthase"/>
    <property type="match status" value="1"/>
</dbReference>
<dbReference type="SUPFAM" id="SSF55120">
    <property type="entry name" value="Pseudouridine synthase"/>
    <property type="match status" value="1"/>
</dbReference>
<evidence type="ECO:0000256" key="1">
    <source>
        <dbReference type="ARBA" id="ARBA00010876"/>
    </source>
</evidence>
<dbReference type="EC" id="5.4.99.-" evidence="3"/>
<dbReference type="PANTHER" id="PTHR21600:SF87">
    <property type="entry name" value="RNA PSEUDOURIDYLATE SYNTHASE DOMAIN-CONTAINING PROTEIN 1"/>
    <property type="match status" value="1"/>
</dbReference>
<proteinExistence type="inferred from homology"/>
<comment type="caution">
    <text evidence="3">The sequence shown here is derived from an EMBL/GenBank/DDBJ whole genome shotgun (WGS) entry which is preliminary data.</text>
</comment>
<evidence type="ECO:0000313" key="4">
    <source>
        <dbReference type="Proteomes" id="UP001597375"/>
    </source>
</evidence>
<dbReference type="Pfam" id="PF00849">
    <property type="entry name" value="PseudoU_synth_2"/>
    <property type="match status" value="1"/>
</dbReference>
<sequence length="265" mass="29875">MSLQVIVDFKVVDETADWVVVNKPAPLIVHPANNKPEPTLLGGLERLYTYEIENGACLGIVTRLDRETSGLVLVAKHTAAARELGMIFERREAKKEYLAIVAGWPDRESWVENGSICRATEVGASNIWVKQIVSSRGKECSTRFVVEKRFERQDEQYAVVRCFPLTGRMHQIRVHLAHSGHPIVGDKLYGGSGEEYLEWMENGWNERLSQKLLLPRQALHAAKLSLGWAGREVLWEAEIGKDLQDFIDGKEVGFAEGVVSWSRHD</sequence>
<dbReference type="PROSITE" id="PS01129">
    <property type="entry name" value="PSI_RLU"/>
    <property type="match status" value="1"/>
</dbReference>
<dbReference type="InterPro" id="IPR006224">
    <property type="entry name" value="PsdUridine_synth_RluA-like_CS"/>
</dbReference>
<dbReference type="GO" id="GO:0016853">
    <property type="term" value="F:isomerase activity"/>
    <property type="evidence" value="ECO:0007669"/>
    <property type="project" value="UniProtKB-KW"/>
</dbReference>
<evidence type="ECO:0000313" key="3">
    <source>
        <dbReference type="EMBL" id="MFD2255289.1"/>
    </source>
</evidence>
<dbReference type="EMBL" id="JBHUIT010000001">
    <property type="protein sequence ID" value="MFD2255289.1"/>
    <property type="molecule type" value="Genomic_DNA"/>
</dbReference>
<keyword evidence="3" id="KW-0413">Isomerase</keyword>
<feature type="domain" description="Pseudouridine synthase RsuA/RluA-like" evidence="2">
    <location>
        <begin position="17"/>
        <end position="178"/>
    </location>
</feature>
<gene>
    <name evidence="3" type="ORF">ACFSSA_01250</name>
</gene>
<accession>A0ABW5D3K6</accession>
<evidence type="ECO:0000259" key="2">
    <source>
        <dbReference type="Pfam" id="PF00849"/>
    </source>
</evidence>
<dbReference type="CDD" id="cd02869">
    <property type="entry name" value="PseudoU_synth_RluA_like"/>
    <property type="match status" value="1"/>
</dbReference>
<dbReference type="Proteomes" id="UP001597375">
    <property type="component" value="Unassembled WGS sequence"/>
</dbReference>
<dbReference type="PANTHER" id="PTHR21600">
    <property type="entry name" value="MITOCHONDRIAL RNA PSEUDOURIDINE SYNTHASE"/>
    <property type="match status" value="1"/>
</dbReference>
<reference evidence="4" key="1">
    <citation type="journal article" date="2019" name="Int. J. Syst. Evol. Microbiol.">
        <title>The Global Catalogue of Microorganisms (GCM) 10K type strain sequencing project: providing services to taxonomists for standard genome sequencing and annotation.</title>
        <authorList>
            <consortium name="The Broad Institute Genomics Platform"/>
            <consortium name="The Broad Institute Genome Sequencing Center for Infectious Disease"/>
            <person name="Wu L."/>
            <person name="Ma J."/>
        </authorList>
    </citation>
    <scope>NUCLEOTIDE SEQUENCE [LARGE SCALE GENOMIC DNA]</scope>
    <source>
        <strain evidence="4">CGMCC 4.7106</strain>
    </source>
</reference>
<dbReference type="InterPro" id="IPR050188">
    <property type="entry name" value="RluA_PseudoU_synthase"/>
</dbReference>
<dbReference type="InterPro" id="IPR006145">
    <property type="entry name" value="PsdUridine_synth_RsuA/RluA"/>
</dbReference>
<dbReference type="RefSeq" id="WP_386817948.1">
    <property type="nucleotide sequence ID" value="NZ_JBHUIT010000001.1"/>
</dbReference>